<keyword evidence="10" id="KW-1185">Reference proteome</keyword>
<dbReference type="Proteomes" id="UP000266841">
    <property type="component" value="Unassembled WGS sequence"/>
</dbReference>
<reference evidence="9 10" key="1">
    <citation type="journal article" date="2012" name="Genome Biol.">
        <title>Genome and low-iron response of an oceanic diatom adapted to chronic iron limitation.</title>
        <authorList>
            <person name="Lommer M."/>
            <person name="Specht M."/>
            <person name="Roy A.S."/>
            <person name="Kraemer L."/>
            <person name="Andreson R."/>
            <person name="Gutowska M.A."/>
            <person name="Wolf J."/>
            <person name="Bergner S.V."/>
            <person name="Schilhabel M.B."/>
            <person name="Klostermeier U.C."/>
            <person name="Beiko R.G."/>
            <person name="Rosenstiel P."/>
            <person name="Hippler M."/>
            <person name="Laroche J."/>
        </authorList>
    </citation>
    <scope>NUCLEOTIDE SEQUENCE [LARGE SCALE GENOMIC DNA]</scope>
    <source>
        <strain evidence="9 10">CCMP1005</strain>
    </source>
</reference>
<feature type="domain" description="Lipase maturation factor 1/2 N-terminal" evidence="7">
    <location>
        <begin position="261"/>
        <end position="348"/>
    </location>
</feature>
<dbReference type="OrthoDB" id="434126at2759"/>
<dbReference type="EMBL" id="AGNL01044259">
    <property type="protein sequence ID" value="EJK50020.1"/>
    <property type="molecule type" value="Genomic_DNA"/>
</dbReference>
<proteinExistence type="inferred from homology"/>
<keyword evidence="6" id="KW-0472">Membrane</keyword>
<organism evidence="9 10">
    <name type="scientific">Thalassiosira oceanica</name>
    <name type="common">Marine diatom</name>
    <dbReference type="NCBI Taxonomy" id="159749"/>
    <lineage>
        <taxon>Eukaryota</taxon>
        <taxon>Sar</taxon>
        <taxon>Stramenopiles</taxon>
        <taxon>Ochrophyta</taxon>
        <taxon>Bacillariophyta</taxon>
        <taxon>Coscinodiscophyceae</taxon>
        <taxon>Thalassiosirophycidae</taxon>
        <taxon>Thalassiosirales</taxon>
        <taxon>Thalassiosiraceae</taxon>
        <taxon>Thalassiosira</taxon>
    </lineage>
</organism>
<keyword evidence="3" id="KW-0812">Transmembrane</keyword>
<protein>
    <recommendedName>
        <fullName evidence="11">Lipase maturation factor</fullName>
    </recommendedName>
</protein>
<accession>K0RA34</accession>
<evidence type="ECO:0000259" key="7">
    <source>
        <dbReference type="Pfam" id="PF06762"/>
    </source>
</evidence>
<dbReference type="GO" id="GO:0051604">
    <property type="term" value="P:protein maturation"/>
    <property type="evidence" value="ECO:0007669"/>
    <property type="project" value="InterPro"/>
</dbReference>
<name>K0RA34_THAOC</name>
<dbReference type="PANTHER" id="PTHR14463:SF10">
    <property type="entry name" value="LIPASE MATURATION FACTOR 1"/>
    <property type="match status" value="1"/>
</dbReference>
<keyword evidence="4" id="KW-0256">Endoplasmic reticulum</keyword>
<dbReference type="OMA" id="NFAWLNW"/>
<dbReference type="AlphaFoldDB" id="K0RA34"/>
<dbReference type="Pfam" id="PF25179">
    <property type="entry name" value="LMF1_C"/>
    <property type="match status" value="1"/>
</dbReference>
<evidence type="ECO:0000256" key="3">
    <source>
        <dbReference type="ARBA" id="ARBA00022692"/>
    </source>
</evidence>
<dbReference type="InterPro" id="IPR057433">
    <property type="entry name" value="LMF1/2_C"/>
</dbReference>
<dbReference type="GO" id="GO:0005789">
    <property type="term" value="C:endoplasmic reticulum membrane"/>
    <property type="evidence" value="ECO:0007669"/>
    <property type="project" value="UniProtKB-SubCell"/>
</dbReference>
<gene>
    <name evidence="9" type="ORF">THAOC_31048</name>
</gene>
<evidence type="ECO:0000259" key="8">
    <source>
        <dbReference type="Pfam" id="PF25179"/>
    </source>
</evidence>
<comment type="caution">
    <text evidence="9">The sequence shown here is derived from an EMBL/GenBank/DDBJ whole genome shotgun (WGS) entry which is preliminary data.</text>
</comment>
<evidence type="ECO:0000313" key="10">
    <source>
        <dbReference type="Proteomes" id="UP000266841"/>
    </source>
</evidence>
<dbReference type="Pfam" id="PF06762">
    <property type="entry name" value="LMF1"/>
    <property type="match status" value="1"/>
</dbReference>
<keyword evidence="5" id="KW-1133">Transmembrane helix</keyword>
<dbReference type="PANTHER" id="PTHR14463">
    <property type="entry name" value="LIPASE MATURATION FACTOR"/>
    <property type="match status" value="1"/>
</dbReference>
<dbReference type="InterPro" id="IPR057434">
    <property type="entry name" value="LMF1/2_N"/>
</dbReference>
<evidence type="ECO:0000256" key="5">
    <source>
        <dbReference type="ARBA" id="ARBA00022989"/>
    </source>
</evidence>
<comment type="subcellular location">
    <subcellularLocation>
        <location evidence="1">Endoplasmic reticulum membrane</location>
        <topology evidence="1">Multi-pass membrane protein</topology>
    </subcellularLocation>
</comment>
<evidence type="ECO:0000256" key="6">
    <source>
        <dbReference type="ARBA" id="ARBA00023136"/>
    </source>
</evidence>
<feature type="domain" description="Lipase maturation factor 1/2 C-terminal" evidence="8">
    <location>
        <begin position="492"/>
        <end position="625"/>
    </location>
</feature>
<sequence length="641" mass="72701">MNAVLTVVVLFWSQDYSPEAFVPSSRLIRLTANGKTRTHVVNVVNNNVNINTLSSLGGSSSIRQVAATMNHIFEGAGAAAVAPALAREIIPHPSGGTPTYYLARILFLRLLAFVYIAALSTAKFQNKGLIGDAGILPARVPLSEARSRGDERMRRRRQWLERRKEYRSPVSFATMCRRTILDSRAADAFREYFWYRTIAGRPLVTLFWFSKGKLNGWLDGLASAGLLLSAIMLVTGSSNVPLLLSLWLIQRSFMSVGGAFYGYGWEPQLAELTWHALFLVPLWSMDPLFGWAENQSVYAIPTLVIWAIRFFILKIMLGAGLIKIKSSDPKWKYPKFSSMEYFYETQASGYQLYFLNVSQLTHVSSLQLPAIGSVLTDHAVQGNETDRGNNSNSVPADSNPQWQSEVPSIFCLDDRFLLRRIPRFFHRIAFGTKAAAFVKNLETSPLSPRSTFVRRTVSMTFFALMAKLNVNVVRNLLSRRQLMNASFDPLRLANSYGAFGVVSEERHELIISSAQDVTGPWREYEFKIKPGNVARTPRFISPYHHRLDWQMWISSQIGGIERSPWMYSFLLKLLKQEEDVVSLLASDPWSGDKIGPKYIQVEKFRYKFAKTDRYWEREKTGRYFPRQGIVTADMLASLIND</sequence>
<evidence type="ECO:0000256" key="2">
    <source>
        <dbReference type="ARBA" id="ARBA00005512"/>
    </source>
</evidence>
<evidence type="ECO:0000256" key="1">
    <source>
        <dbReference type="ARBA" id="ARBA00004477"/>
    </source>
</evidence>
<dbReference type="InterPro" id="IPR009613">
    <property type="entry name" value="LMF"/>
</dbReference>
<comment type="similarity">
    <text evidence="2">Belongs to the lipase maturation factor family.</text>
</comment>
<evidence type="ECO:0008006" key="11">
    <source>
        <dbReference type="Google" id="ProtNLM"/>
    </source>
</evidence>
<evidence type="ECO:0000313" key="9">
    <source>
        <dbReference type="EMBL" id="EJK50020.1"/>
    </source>
</evidence>
<evidence type="ECO:0000256" key="4">
    <source>
        <dbReference type="ARBA" id="ARBA00022824"/>
    </source>
</evidence>
<dbReference type="eggNOG" id="ENOG502QT4H">
    <property type="taxonomic scope" value="Eukaryota"/>
</dbReference>